<evidence type="ECO:0000259" key="1">
    <source>
        <dbReference type="Pfam" id="PF12680"/>
    </source>
</evidence>
<dbReference type="Pfam" id="PF12680">
    <property type="entry name" value="SnoaL_2"/>
    <property type="match status" value="1"/>
</dbReference>
<dbReference type="InterPro" id="IPR037401">
    <property type="entry name" value="SnoaL-like"/>
</dbReference>
<organism evidence="2">
    <name type="scientific">Leifsonia sp. NPDC080035</name>
    <dbReference type="NCBI Taxonomy" id="3143936"/>
    <lineage>
        <taxon>Bacteria</taxon>
        <taxon>Bacillati</taxon>
        <taxon>Actinomycetota</taxon>
        <taxon>Actinomycetes</taxon>
        <taxon>Micrococcales</taxon>
        <taxon>Microbacteriaceae</taxon>
        <taxon>Leifsonia</taxon>
    </lineage>
</organism>
<gene>
    <name evidence="2" type="ORF">AAME72_05415</name>
</gene>
<accession>A0AAU7GCY5</accession>
<sequence>MPAEDLPAPIAAFIQATNAADSAAFVAAFTPDAELNDWGRVFHGADGVASWNRTDNIGVRSHFELLDWHRDGDEVVADLRVSGDGYNGTGPMRFTLRDGLIARLVIAPTPGS</sequence>
<dbReference type="Gene3D" id="3.10.450.50">
    <property type="match status" value="1"/>
</dbReference>
<proteinExistence type="predicted"/>
<evidence type="ECO:0000313" key="2">
    <source>
        <dbReference type="EMBL" id="XBM49300.1"/>
    </source>
</evidence>
<dbReference type="AlphaFoldDB" id="A0AAU7GCY5"/>
<dbReference type="RefSeq" id="WP_348789218.1">
    <property type="nucleotide sequence ID" value="NZ_CP157390.1"/>
</dbReference>
<dbReference type="SUPFAM" id="SSF54427">
    <property type="entry name" value="NTF2-like"/>
    <property type="match status" value="1"/>
</dbReference>
<feature type="domain" description="SnoaL-like" evidence="1">
    <location>
        <begin position="11"/>
        <end position="103"/>
    </location>
</feature>
<name>A0AAU7GCY5_9MICO</name>
<reference evidence="2" key="1">
    <citation type="submission" date="2024-05" db="EMBL/GenBank/DDBJ databases">
        <title>The Natural Products Discovery Center: Release of the First 8490 Sequenced Strains for Exploring Actinobacteria Biosynthetic Diversity.</title>
        <authorList>
            <person name="Kalkreuter E."/>
            <person name="Kautsar S.A."/>
            <person name="Yang D."/>
            <person name="Bader C.D."/>
            <person name="Teijaro C.N."/>
            <person name="Fluegel L."/>
            <person name="Davis C.M."/>
            <person name="Simpson J.R."/>
            <person name="Lauterbach L."/>
            <person name="Steele A.D."/>
            <person name="Gui C."/>
            <person name="Meng S."/>
            <person name="Li G."/>
            <person name="Viehrig K."/>
            <person name="Ye F."/>
            <person name="Su P."/>
            <person name="Kiefer A.F."/>
            <person name="Nichols A."/>
            <person name="Cepeda A.J."/>
            <person name="Yan W."/>
            <person name="Fan B."/>
            <person name="Jiang Y."/>
            <person name="Adhikari A."/>
            <person name="Zheng C.-J."/>
            <person name="Schuster L."/>
            <person name="Cowan T.M."/>
            <person name="Smanski M.J."/>
            <person name="Chevrette M.G."/>
            <person name="de Carvalho L.P.S."/>
            <person name="Shen B."/>
        </authorList>
    </citation>
    <scope>NUCLEOTIDE SEQUENCE</scope>
    <source>
        <strain evidence="2">NPDC080035</strain>
    </source>
</reference>
<dbReference type="EMBL" id="CP157390">
    <property type="protein sequence ID" value="XBM49300.1"/>
    <property type="molecule type" value="Genomic_DNA"/>
</dbReference>
<protein>
    <submittedName>
        <fullName evidence="2">Nuclear transport factor 2 family protein</fullName>
    </submittedName>
</protein>
<dbReference type="InterPro" id="IPR032710">
    <property type="entry name" value="NTF2-like_dom_sf"/>
</dbReference>